<organism evidence="1 2">
    <name type="scientific">Roseimaritima ulvae</name>
    <dbReference type="NCBI Taxonomy" id="980254"/>
    <lineage>
        <taxon>Bacteria</taxon>
        <taxon>Pseudomonadati</taxon>
        <taxon>Planctomycetota</taxon>
        <taxon>Planctomycetia</taxon>
        <taxon>Pirellulales</taxon>
        <taxon>Pirellulaceae</taxon>
        <taxon>Roseimaritima</taxon>
    </lineage>
</organism>
<proteinExistence type="predicted"/>
<accession>A0A5B9QLG3</accession>
<dbReference type="Proteomes" id="UP000325286">
    <property type="component" value="Chromosome"/>
</dbReference>
<evidence type="ECO:0000313" key="1">
    <source>
        <dbReference type="EMBL" id="QEG38430.1"/>
    </source>
</evidence>
<dbReference type="KEGG" id="rul:UC8_03870"/>
<reference evidence="1 2" key="1">
    <citation type="submission" date="2019-08" db="EMBL/GenBank/DDBJ databases">
        <title>Deep-cultivation of Planctomycetes and their phenomic and genomic characterization uncovers novel biology.</title>
        <authorList>
            <person name="Wiegand S."/>
            <person name="Jogler M."/>
            <person name="Boedeker C."/>
            <person name="Pinto D."/>
            <person name="Vollmers J."/>
            <person name="Rivas-Marin E."/>
            <person name="Kohn T."/>
            <person name="Peeters S.H."/>
            <person name="Heuer A."/>
            <person name="Rast P."/>
            <person name="Oberbeckmann S."/>
            <person name="Bunk B."/>
            <person name="Jeske O."/>
            <person name="Meyerdierks A."/>
            <person name="Storesund J.E."/>
            <person name="Kallscheuer N."/>
            <person name="Luecker S."/>
            <person name="Lage O.M."/>
            <person name="Pohl T."/>
            <person name="Merkel B.J."/>
            <person name="Hornburger P."/>
            <person name="Mueller R.-W."/>
            <person name="Bruemmer F."/>
            <person name="Labrenz M."/>
            <person name="Spormann A.M."/>
            <person name="Op den Camp H."/>
            <person name="Overmann J."/>
            <person name="Amann R."/>
            <person name="Jetten M.S.M."/>
            <person name="Mascher T."/>
            <person name="Medema M.H."/>
            <person name="Devos D.P."/>
            <person name="Kaster A.-K."/>
            <person name="Ovreas L."/>
            <person name="Rohde M."/>
            <person name="Galperin M.Y."/>
            <person name="Jogler C."/>
        </authorList>
    </citation>
    <scope>NUCLEOTIDE SEQUENCE [LARGE SCALE GENOMIC DNA]</scope>
    <source>
        <strain evidence="1 2">UC8</strain>
    </source>
</reference>
<gene>
    <name evidence="1" type="ORF">UC8_03870</name>
</gene>
<dbReference type="EMBL" id="CP042914">
    <property type="protein sequence ID" value="QEG38430.1"/>
    <property type="molecule type" value="Genomic_DNA"/>
</dbReference>
<evidence type="ECO:0000313" key="2">
    <source>
        <dbReference type="Proteomes" id="UP000325286"/>
    </source>
</evidence>
<name>A0A5B9QLG3_9BACT</name>
<keyword evidence="2" id="KW-1185">Reference proteome</keyword>
<dbReference type="AlphaFoldDB" id="A0A5B9QLG3"/>
<sequence>MRPSAFRSCFFTGALEVLAFCSDHSAPRAQEIHAAIKRWEQSLSWFRRWDWKLNRIEPPQCRVAIDFEAGEVCYMFSKVVLPIR</sequence>
<protein>
    <submittedName>
        <fullName evidence="1">Uncharacterized protein</fullName>
    </submittedName>
</protein>